<dbReference type="AlphaFoldDB" id="F0T1R7"/>
<evidence type="ECO:0000256" key="1">
    <source>
        <dbReference type="ARBA" id="ARBA00022679"/>
    </source>
</evidence>
<organism evidence="4 5">
    <name type="scientific">Syntrophobotulus glycolicus (strain DSM 8271 / FlGlyR)</name>
    <dbReference type="NCBI Taxonomy" id="645991"/>
    <lineage>
        <taxon>Bacteria</taxon>
        <taxon>Bacillati</taxon>
        <taxon>Bacillota</taxon>
        <taxon>Clostridia</taxon>
        <taxon>Eubacteriales</taxon>
        <taxon>Desulfitobacteriaceae</taxon>
        <taxon>Syntrophobotulus</taxon>
    </lineage>
</organism>
<dbReference type="Proteomes" id="UP000007488">
    <property type="component" value="Chromosome"/>
</dbReference>
<keyword evidence="1" id="KW-0808">Transferase</keyword>
<dbReference type="InterPro" id="IPR000182">
    <property type="entry name" value="GNAT_dom"/>
</dbReference>
<dbReference type="GO" id="GO:0016747">
    <property type="term" value="F:acyltransferase activity, transferring groups other than amino-acyl groups"/>
    <property type="evidence" value="ECO:0007669"/>
    <property type="project" value="InterPro"/>
</dbReference>
<dbReference type="InterPro" id="IPR016181">
    <property type="entry name" value="Acyl_CoA_acyltransferase"/>
</dbReference>
<dbReference type="PANTHER" id="PTHR43877">
    <property type="entry name" value="AMINOALKYLPHOSPHONATE N-ACETYLTRANSFERASE-RELATED-RELATED"/>
    <property type="match status" value="1"/>
</dbReference>
<protein>
    <submittedName>
        <fullName evidence="4">Acetyltransferase, GNAT family</fullName>
    </submittedName>
</protein>
<evidence type="ECO:0000256" key="2">
    <source>
        <dbReference type="ARBA" id="ARBA00023315"/>
    </source>
</evidence>
<accession>F0T1R7</accession>
<dbReference type="CDD" id="cd04301">
    <property type="entry name" value="NAT_SF"/>
    <property type="match status" value="1"/>
</dbReference>
<dbReference type="PANTHER" id="PTHR43877:SF2">
    <property type="entry name" value="AMINOALKYLPHOSPHONATE N-ACETYLTRANSFERASE-RELATED"/>
    <property type="match status" value="1"/>
</dbReference>
<dbReference type="InterPro" id="IPR050832">
    <property type="entry name" value="Bact_Acetyltransf"/>
</dbReference>
<dbReference type="PROSITE" id="PS51186">
    <property type="entry name" value="GNAT"/>
    <property type="match status" value="1"/>
</dbReference>
<evidence type="ECO:0000313" key="5">
    <source>
        <dbReference type="Proteomes" id="UP000007488"/>
    </source>
</evidence>
<dbReference type="HOGENOM" id="CLU_013985_34_9_9"/>
<dbReference type="Gene3D" id="3.40.630.30">
    <property type="match status" value="1"/>
</dbReference>
<dbReference type="Pfam" id="PF00583">
    <property type="entry name" value="Acetyltransf_1"/>
    <property type="match status" value="1"/>
</dbReference>
<dbReference type="SUPFAM" id="SSF55729">
    <property type="entry name" value="Acyl-CoA N-acyltransferases (Nat)"/>
    <property type="match status" value="1"/>
</dbReference>
<dbReference type="RefSeq" id="WP_013626216.1">
    <property type="nucleotide sequence ID" value="NC_015172.1"/>
</dbReference>
<dbReference type="EMBL" id="CP002547">
    <property type="protein sequence ID" value="ADY57491.1"/>
    <property type="molecule type" value="Genomic_DNA"/>
</dbReference>
<reference evidence="4 5" key="1">
    <citation type="journal article" date="2011" name="Stand. Genomic Sci.">
        <title>Complete genome sequence of Syntrophobotulus glycolicus type strain (FlGlyR).</title>
        <authorList>
            <person name="Han C."/>
            <person name="Mwirichia R."/>
            <person name="Chertkov O."/>
            <person name="Held B."/>
            <person name="Lapidus A."/>
            <person name="Nolan M."/>
            <person name="Lucas S."/>
            <person name="Hammon N."/>
            <person name="Deshpande S."/>
            <person name="Cheng J.F."/>
            <person name="Tapia R."/>
            <person name="Goodwin L."/>
            <person name="Pitluck S."/>
            <person name="Huntemann M."/>
            <person name="Liolios K."/>
            <person name="Ivanova N."/>
            <person name="Pagani I."/>
            <person name="Mavromatis K."/>
            <person name="Ovchinikova G."/>
            <person name="Pati A."/>
            <person name="Chen A."/>
            <person name="Palaniappan K."/>
            <person name="Land M."/>
            <person name="Hauser L."/>
            <person name="Brambilla E.M."/>
            <person name="Rohde M."/>
            <person name="Spring S."/>
            <person name="Sikorski J."/>
            <person name="Goker M."/>
            <person name="Woyke T."/>
            <person name="Bristow J."/>
            <person name="Eisen J.A."/>
            <person name="Markowitz V."/>
            <person name="Hugenholtz P."/>
            <person name="Kyrpides N.C."/>
            <person name="Klenk H.P."/>
            <person name="Detter J.C."/>
        </authorList>
    </citation>
    <scope>NUCLEOTIDE SEQUENCE [LARGE SCALE GENOMIC DNA]</scope>
    <source>
        <strain evidence="5">DSM 8271 / FlGlyR</strain>
    </source>
</reference>
<reference evidence="5" key="2">
    <citation type="submission" date="2011-02" db="EMBL/GenBank/DDBJ databases">
        <title>The complete genome of Syntrophobotulus glycolicus DSM 8271.</title>
        <authorList>
            <person name="Lucas S."/>
            <person name="Copeland A."/>
            <person name="Lapidus A."/>
            <person name="Bruce D."/>
            <person name="Goodwin L."/>
            <person name="Pitluck S."/>
            <person name="Kyrpides N."/>
            <person name="Mavromatis K."/>
            <person name="Pagani I."/>
            <person name="Ivanova N."/>
            <person name="Mikhailova N."/>
            <person name="Chertkov O."/>
            <person name="Held B."/>
            <person name="Detter J.C."/>
            <person name="Tapia R."/>
            <person name="Han C."/>
            <person name="Land M."/>
            <person name="Hauser L."/>
            <person name="Markowitz V."/>
            <person name="Cheng J.-F."/>
            <person name="Hugenholtz P."/>
            <person name="Woyke T."/>
            <person name="Wu D."/>
            <person name="Spring S."/>
            <person name="Schroeder M."/>
            <person name="Brambilla E."/>
            <person name="Klenk H.-P."/>
            <person name="Eisen J.A."/>
        </authorList>
    </citation>
    <scope>NUCLEOTIDE SEQUENCE [LARGE SCALE GENOMIC DNA]</scope>
    <source>
        <strain evidence="5">DSM 8271 / FlGlyR</strain>
    </source>
</reference>
<sequence>MMKPNYVIRKAALTDLGGMAALLKALFVIEEDFRFDEEKQKKGLALMLSDDEKNCLLVAEAAEGVIGMCTVQILISTAEGGLAAVIEDVVVQEDYRGHGIGKALLHHAENWAMEKGVKRLQLLADLQNIKALKFYAKMNWRKTNLICLHKKAH</sequence>
<name>F0T1R7_SYNGF</name>
<keyword evidence="2" id="KW-0012">Acyltransferase</keyword>
<evidence type="ECO:0000313" key="4">
    <source>
        <dbReference type="EMBL" id="ADY57491.1"/>
    </source>
</evidence>
<evidence type="ECO:0000259" key="3">
    <source>
        <dbReference type="PROSITE" id="PS51186"/>
    </source>
</evidence>
<feature type="domain" description="N-acetyltransferase" evidence="3">
    <location>
        <begin position="6"/>
        <end position="153"/>
    </location>
</feature>
<dbReference type="KEGG" id="sgy:Sgly_3227"/>
<dbReference type="STRING" id="645991.Sgly_3227"/>
<proteinExistence type="predicted"/>
<keyword evidence="5" id="KW-1185">Reference proteome</keyword>
<dbReference type="eggNOG" id="COG0456">
    <property type="taxonomic scope" value="Bacteria"/>
</dbReference>
<gene>
    <name evidence="4" type="ordered locus">Sgly_3227</name>
</gene>